<proteinExistence type="predicted"/>
<dbReference type="EMBL" id="WHUW01000008">
    <property type="protein sequence ID" value="KAF8443129.1"/>
    <property type="molecule type" value="Genomic_DNA"/>
</dbReference>
<reference evidence="2" key="1">
    <citation type="submission" date="2019-10" db="EMBL/GenBank/DDBJ databases">
        <authorList>
            <consortium name="DOE Joint Genome Institute"/>
            <person name="Kuo A."/>
            <person name="Miyauchi S."/>
            <person name="Kiss E."/>
            <person name="Drula E."/>
            <person name="Kohler A."/>
            <person name="Sanchez-Garcia M."/>
            <person name="Andreopoulos B."/>
            <person name="Barry K.W."/>
            <person name="Bonito G."/>
            <person name="Buee M."/>
            <person name="Carver A."/>
            <person name="Chen C."/>
            <person name="Cichocki N."/>
            <person name="Clum A."/>
            <person name="Culley D."/>
            <person name="Crous P.W."/>
            <person name="Fauchery L."/>
            <person name="Girlanda M."/>
            <person name="Hayes R."/>
            <person name="Keri Z."/>
            <person name="LaButti K."/>
            <person name="Lipzen A."/>
            <person name="Lombard V."/>
            <person name="Magnuson J."/>
            <person name="Maillard F."/>
            <person name="Morin E."/>
            <person name="Murat C."/>
            <person name="Nolan M."/>
            <person name="Ohm R."/>
            <person name="Pangilinan J."/>
            <person name="Pereira M."/>
            <person name="Perotto S."/>
            <person name="Peter M."/>
            <person name="Riley R."/>
            <person name="Sitrit Y."/>
            <person name="Stielow B."/>
            <person name="Szollosi G."/>
            <person name="Zifcakova L."/>
            <person name="Stursova M."/>
            <person name="Spatafora J.W."/>
            <person name="Tedersoo L."/>
            <person name="Vaario L.-M."/>
            <person name="Yamada A."/>
            <person name="Yan M."/>
            <person name="Wang P."/>
            <person name="Xu J."/>
            <person name="Bruns T."/>
            <person name="Baldrian P."/>
            <person name="Vilgalys R."/>
            <person name="Henrissat B."/>
            <person name="Grigoriev I.V."/>
            <person name="Hibbett D."/>
            <person name="Nagy L.G."/>
            <person name="Martin F.M."/>
        </authorList>
    </citation>
    <scope>NUCLEOTIDE SEQUENCE</scope>
    <source>
        <strain evidence="2">BED1</strain>
    </source>
</reference>
<dbReference type="AlphaFoldDB" id="A0AAD4BYZ7"/>
<protein>
    <submittedName>
        <fullName evidence="2">Uncharacterized protein</fullName>
    </submittedName>
</protein>
<evidence type="ECO:0000313" key="1">
    <source>
        <dbReference type="EMBL" id="KAF8418235.1"/>
    </source>
</evidence>
<accession>A0AAD4BYZ7</accession>
<dbReference type="Proteomes" id="UP001194468">
    <property type="component" value="Unassembled WGS sequence"/>
</dbReference>
<name>A0AAD4BYZ7_BOLED</name>
<dbReference type="EMBL" id="WHUW01000204">
    <property type="protein sequence ID" value="KAF8418235.1"/>
    <property type="molecule type" value="Genomic_DNA"/>
</dbReference>
<comment type="caution">
    <text evidence="2">The sequence shown here is derived from an EMBL/GenBank/DDBJ whole genome shotgun (WGS) entry which is preliminary data.</text>
</comment>
<sequence length="131" mass="15148">MSTDELARILFERLQEDTSEDEDEPEEDEEFLVLKEEYYYRYIMESHETEIRAYERLKDLQGSAIPRLILAGQFLPPDERAIQPPALLFEYIPSISLLDITPRHLLPSSASSCSQSSKASLRMALFTTTCR</sequence>
<evidence type="ECO:0000313" key="3">
    <source>
        <dbReference type="Proteomes" id="UP001194468"/>
    </source>
</evidence>
<reference evidence="2" key="2">
    <citation type="journal article" date="2020" name="Nat. Commun.">
        <title>Large-scale genome sequencing of mycorrhizal fungi provides insights into the early evolution of symbiotic traits.</title>
        <authorList>
            <person name="Miyauchi S."/>
            <person name="Kiss E."/>
            <person name="Kuo A."/>
            <person name="Drula E."/>
            <person name="Kohler A."/>
            <person name="Sanchez-Garcia M."/>
            <person name="Morin E."/>
            <person name="Andreopoulos B."/>
            <person name="Barry K.W."/>
            <person name="Bonito G."/>
            <person name="Buee M."/>
            <person name="Carver A."/>
            <person name="Chen C."/>
            <person name="Cichocki N."/>
            <person name="Clum A."/>
            <person name="Culley D."/>
            <person name="Crous P.W."/>
            <person name="Fauchery L."/>
            <person name="Girlanda M."/>
            <person name="Hayes R.D."/>
            <person name="Keri Z."/>
            <person name="LaButti K."/>
            <person name="Lipzen A."/>
            <person name="Lombard V."/>
            <person name="Magnuson J."/>
            <person name="Maillard F."/>
            <person name="Murat C."/>
            <person name="Nolan M."/>
            <person name="Ohm R.A."/>
            <person name="Pangilinan J."/>
            <person name="Pereira M.F."/>
            <person name="Perotto S."/>
            <person name="Peter M."/>
            <person name="Pfister S."/>
            <person name="Riley R."/>
            <person name="Sitrit Y."/>
            <person name="Stielow J.B."/>
            <person name="Szollosi G."/>
            <person name="Zifcakova L."/>
            <person name="Stursova M."/>
            <person name="Spatafora J.W."/>
            <person name="Tedersoo L."/>
            <person name="Vaario L.M."/>
            <person name="Yamada A."/>
            <person name="Yan M."/>
            <person name="Wang P."/>
            <person name="Xu J."/>
            <person name="Bruns T."/>
            <person name="Baldrian P."/>
            <person name="Vilgalys R."/>
            <person name="Dunand C."/>
            <person name="Henrissat B."/>
            <person name="Grigoriev I.V."/>
            <person name="Hibbett D."/>
            <person name="Nagy L.G."/>
            <person name="Martin F.M."/>
        </authorList>
    </citation>
    <scope>NUCLEOTIDE SEQUENCE</scope>
    <source>
        <strain evidence="2">BED1</strain>
    </source>
</reference>
<evidence type="ECO:0000313" key="2">
    <source>
        <dbReference type="EMBL" id="KAF8443129.1"/>
    </source>
</evidence>
<gene>
    <name evidence="2" type="ORF">L210DRAFT_3534907</name>
    <name evidence="1" type="ORF">L210DRAFT_3579718</name>
</gene>
<organism evidence="2 3">
    <name type="scientific">Boletus edulis BED1</name>
    <dbReference type="NCBI Taxonomy" id="1328754"/>
    <lineage>
        <taxon>Eukaryota</taxon>
        <taxon>Fungi</taxon>
        <taxon>Dikarya</taxon>
        <taxon>Basidiomycota</taxon>
        <taxon>Agaricomycotina</taxon>
        <taxon>Agaricomycetes</taxon>
        <taxon>Agaricomycetidae</taxon>
        <taxon>Boletales</taxon>
        <taxon>Boletineae</taxon>
        <taxon>Boletaceae</taxon>
        <taxon>Boletoideae</taxon>
        <taxon>Boletus</taxon>
    </lineage>
</organism>
<keyword evidence="3" id="KW-1185">Reference proteome</keyword>